<sequence length="94" mass="10925">MNSLIIVSDFEHHVSCGKQFSTNHSVNLSHKTMQSIVHLAIHCHPNCSQMILHRPYRSSLSLHCTQILSNMSSGCMQRYVEVIQLHEKFRKRYC</sequence>
<name>A0A8X6XNF7_9ARAC</name>
<keyword evidence="2" id="KW-1185">Reference proteome</keyword>
<reference evidence="1" key="1">
    <citation type="submission" date="2020-08" db="EMBL/GenBank/DDBJ databases">
        <title>Multicomponent nature underlies the extraordinary mechanical properties of spider dragline silk.</title>
        <authorList>
            <person name="Kono N."/>
            <person name="Nakamura H."/>
            <person name="Mori M."/>
            <person name="Yoshida Y."/>
            <person name="Ohtoshi R."/>
            <person name="Malay A.D."/>
            <person name="Moran D.A.P."/>
            <person name="Tomita M."/>
            <person name="Numata K."/>
            <person name="Arakawa K."/>
        </authorList>
    </citation>
    <scope>NUCLEOTIDE SEQUENCE</scope>
</reference>
<comment type="caution">
    <text evidence="1">The sequence shown here is derived from an EMBL/GenBank/DDBJ whole genome shotgun (WGS) entry which is preliminary data.</text>
</comment>
<dbReference type="AlphaFoldDB" id="A0A8X6XNF7"/>
<dbReference type="EMBL" id="BMAV01010615">
    <property type="protein sequence ID" value="GFY55842.1"/>
    <property type="molecule type" value="Genomic_DNA"/>
</dbReference>
<organism evidence="1 2">
    <name type="scientific">Trichonephila inaurata madagascariensis</name>
    <dbReference type="NCBI Taxonomy" id="2747483"/>
    <lineage>
        <taxon>Eukaryota</taxon>
        <taxon>Metazoa</taxon>
        <taxon>Ecdysozoa</taxon>
        <taxon>Arthropoda</taxon>
        <taxon>Chelicerata</taxon>
        <taxon>Arachnida</taxon>
        <taxon>Araneae</taxon>
        <taxon>Araneomorphae</taxon>
        <taxon>Entelegynae</taxon>
        <taxon>Araneoidea</taxon>
        <taxon>Nephilidae</taxon>
        <taxon>Trichonephila</taxon>
        <taxon>Trichonephila inaurata</taxon>
    </lineage>
</organism>
<evidence type="ECO:0000313" key="2">
    <source>
        <dbReference type="Proteomes" id="UP000886998"/>
    </source>
</evidence>
<dbReference type="Proteomes" id="UP000886998">
    <property type="component" value="Unassembled WGS sequence"/>
</dbReference>
<proteinExistence type="predicted"/>
<accession>A0A8X6XNF7</accession>
<gene>
    <name evidence="1" type="ORF">TNIN_335171</name>
</gene>
<evidence type="ECO:0000313" key="1">
    <source>
        <dbReference type="EMBL" id="GFY55842.1"/>
    </source>
</evidence>
<protein>
    <submittedName>
        <fullName evidence="1">Uncharacterized protein</fullName>
    </submittedName>
</protein>